<geneLocation type="plasmid" evidence="2">
    <name>unnamed</name>
</geneLocation>
<feature type="region of interest" description="Disordered" evidence="1">
    <location>
        <begin position="79"/>
        <end position="121"/>
    </location>
</feature>
<evidence type="ECO:0000313" key="2">
    <source>
        <dbReference type="EMBL" id="AHH11216.1"/>
    </source>
</evidence>
<feature type="compositionally biased region" description="Polar residues" evidence="1">
    <location>
        <begin position="111"/>
        <end position="121"/>
    </location>
</feature>
<dbReference type="NCBIfam" id="NF047534">
    <property type="entry name" value="lipo_BTA121_dup"/>
    <property type="match status" value="3"/>
</dbReference>
<dbReference type="EMBL" id="CP005747">
    <property type="protein sequence ID" value="AHH11216.1"/>
    <property type="molecule type" value="Genomic_DNA"/>
</dbReference>
<feature type="compositionally biased region" description="Basic and acidic residues" evidence="1">
    <location>
        <begin position="98"/>
        <end position="110"/>
    </location>
</feature>
<keyword evidence="2" id="KW-0614">Plasmid</keyword>
<gene>
    <name evidence="2" type="ORF">BCO_0900051</name>
</gene>
<dbReference type="RefSeq" id="WP_025408555.1">
    <property type="nucleotide sequence ID" value="NZ_CP005747.1"/>
</dbReference>
<accession>W5T1R7</accession>
<evidence type="ECO:0000256" key="1">
    <source>
        <dbReference type="SAM" id="MobiDB-lite"/>
    </source>
</evidence>
<name>W5T1R7_9SPIR</name>
<organism evidence="2">
    <name type="scientific">Borrelia coriaceae ATCC 43381</name>
    <dbReference type="NCBI Taxonomy" id="1408429"/>
    <lineage>
        <taxon>Bacteria</taxon>
        <taxon>Pseudomonadati</taxon>
        <taxon>Spirochaetota</taxon>
        <taxon>Spirochaetia</taxon>
        <taxon>Spirochaetales</taxon>
        <taxon>Borreliaceae</taxon>
        <taxon>Borrelia</taxon>
    </lineage>
</organism>
<sequence>MIGKYANALNALLVLLLLMLMLPVISCDSKRDPHVGSRKPPGTSTLIRNRRDDSRGFAFGFNSLPGRPAVPATPVVVKPAAPEEEPPVVVRPEGGLEVTDHAGSRSKDGGTESQDSSLTGSLSINERISRLMSTLKLPEEDGGIITYVLSIVEDDSDLKVDGVDSRAETAYLEQLERANSNDLRGMIDTVRAVLGTQTAADQAINGVSRPKLKDSFRNEFNDVELRFKKDLKLQVGIPSFAEDFLGSLNLLKDRYTGNFISIRDLASTSNIRIEDLDADTREALNAIKEIVIRSDLGDPSLPVLSDVGFAIFWQGLDSHQLGEVVKIYRAVKSMKNDTSVEIGKIKLDISREEIQGLFNRSRNELYPNALKNLCNNATEFERYKRVLEEVKDGFGNTLSTAQKVVQGETIYEGLSGNDKRLIDDVRDLIVDKALDDPADPFDDHYYYDYVLGNYGLERMKKLRTVNLKNFFDVREQAQAAVASVSDSEKRQKLEDRLKDCKLGSAKLIRELLTNHASDYIRGDKKSGNDIIADVNNEDVVKEFLKIIEAAVKAGGRA</sequence>
<reference evidence="2" key="1">
    <citation type="submission" date="2013-04" db="EMBL/GenBank/DDBJ databases">
        <title>Comparative Genomics of Relapsing Fever Spirochetes.</title>
        <authorList>
            <person name="Schwan T.G."/>
            <person name="Raffel S.J."/>
            <person name="Porcella S.F."/>
            <person name="Martens C.A."/>
            <person name="Bruno D.P."/>
            <person name="Ricklefs S.M."/>
            <person name="Barbian K.B."/>
        </authorList>
    </citation>
    <scope>NUCLEOTIDE SEQUENCE</scope>
    <source>
        <strain evidence="2">Co53</strain>
        <plasmid evidence="2">unnamed</plasmid>
    </source>
</reference>
<dbReference type="HOGENOM" id="CLU_524472_0_0_12"/>
<protein>
    <submittedName>
        <fullName evidence="2">Uncharacterized protein</fullName>
    </submittedName>
</protein>
<feature type="region of interest" description="Disordered" evidence="1">
    <location>
        <begin position="29"/>
        <end position="49"/>
    </location>
</feature>
<proteinExistence type="predicted"/>
<dbReference type="AlphaFoldDB" id="W5T1R7"/>